<keyword evidence="2" id="KW-1185">Reference proteome</keyword>
<reference evidence="1" key="1">
    <citation type="submission" date="2021-01" db="EMBL/GenBank/DDBJ databases">
        <title>Microvirga sp.</title>
        <authorList>
            <person name="Kim M.K."/>
        </authorList>
    </citation>
    <scope>NUCLEOTIDE SEQUENCE</scope>
    <source>
        <strain evidence="1">5420S-16</strain>
    </source>
</reference>
<gene>
    <name evidence="1" type="ORF">JKG68_10575</name>
</gene>
<evidence type="ECO:0000313" key="1">
    <source>
        <dbReference type="EMBL" id="MBL0404413.1"/>
    </source>
</evidence>
<comment type="caution">
    <text evidence="1">The sequence shown here is derived from an EMBL/GenBank/DDBJ whole genome shotgun (WGS) entry which is preliminary data.</text>
</comment>
<dbReference type="RefSeq" id="WP_202059077.1">
    <property type="nucleotide sequence ID" value="NZ_JAEQMY010000012.1"/>
</dbReference>
<accession>A0A937CWX1</accession>
<dbReference type="GO" id="GO:0003677">
    <property type="term" value="F:DNA binding"/>
    <property type="evidence" value="ECO:0007669"/>
    <property type="project" value="UniProtKB-KW"/>
</dbReference>
<dbReference type="EMBL" id="JAEQMY010000012">
    <property type="protein sequence ID" value="MBL0404413.1"/>
    <property type="molecule type" value="Genomic_DNA"/>
</dbReference>
<proteinExistence type="predicted"/>
<organism evidence="1 2">
    <name type="scientific">Microvirga aerilata</name>
    <dbReference type="NCBI Taxonomy" id="670292"/>
    <lineage>
        <taxon>Bacteria</taxon>
        <taxon>Pseudomonadati</taxon>
        <taxon>Pseudomonadota</taxon>
        <taxon>Alphaproteobacteria</taxon>
        <taxon>Hyphomicrobiales</taxon>
        <taxon>Methylobacteriaceae</taxon>
        <taxon>Microvirga</taxon>
    </lineage>
</organism>
<keyword evidence="1" id="KW-0238">DNA-binding</keyword>
<protein>
    <submittedName>
        <fullName evidence="1">DNA-binding protein</fullName>
    </submittedName>
</protein>
<evidence type="ECO:0000313" key="2">
    <source>
        <dbReference type="Proteomes" id="UP000605848"/>
    </source>
</evidence>
<name>A0A937CWX1_9HYPH</name>
<dbReference type="AlphaFoldDB" id="A0A937CWX1"/>
<sequence length="70" mass="8532">MNPLDYLITAPRLRHRFGGISDMTLWRWLRDPRLQFPKPLVVNGRRYWWLRDLEEWEAAQRLPDRGPNTS</sequence>
<dbReference type="Proteomes" id="UP000605848">
    <property type="component" value="Unassembled WGS sequence"/>
</dbReference>